<name>A0AAV2RY18_MEGNR</name>
<keyword evidence="3" id="KW-1185">Reference proteome</keyword>
<evidence type="ECO:0000256" key="1">
    <source>
        <dbReference type="SAM" id="MobiDB-lite"/>
    </source>
</evidence>
<dbReference type="Proteomes" id="UP001497623">
    <property type="component" value="Unassembled WGS sequence"/>
</dbReference>
<organism evidence="2 3">
    <name type="scientific">Meganyctiphanes norvegica</name>
    <name type="common">Northern krill</name>
    <name type="synonym">Thysanopoda norvegica</name>
    <dbReference type="NCBI Taxonomy" id="48144"/>
    <lineage>
        <taxon>Eukaryota</taxon>
        <taxon>Metazoa</taxon>
        <taxon>Ecdysozoa</taxon>
        <taxon>Arthropoda</taxon>
        <taxon>Crustacea</taxon>
        <taxon>Multicrustacea</taxon>
        <taxon>Malacostraca</taxon>
        <taxon>Eumalacostraca</taxon>
        <taxon>Eucarida</taxon>
        <taxon>Euphausiacea</taxon>
        <taxon>Euphausiidae</taxon>
        <taxon>Meganyctiphanes</taxon>
    </lineage>
</organism>
<proteinExistence type="predicted"/>
<feature type="region of interest" description="Disordered" evidence="1">
    <location>
        <begin position="1433"/>
        <end position="1459"/>
    </location>
</feature>
<feature type="compositionally biased region" description="Polar residues" evidence="1">
    <location>
        <begin position="1440"/>
        <end position="1459"/>
    </location>
</feature>
<feature type="region of interest" description="Disordered" evidence="1">
    <location>
        <begin position="1154"/>
        <end position="1176"/>
    </location>
</feature>
<evidence type="ECO:0000313" key="2">
    <source>
        <dbReference type="EMBL" id="CAL4146960.1"/>
    </source>
</evidence>
<evidence type="ECO:0000313" key="3">
    <source>
        <dbReference type="Proteomes" id="UP001497623"/>
    </source>
</evidence>
<feature type="compositionally biased region" description="Basic and acidic residues" evidence="1">
    <location>
        <begin position="1157"/>
        <end position="1172"/>
    </location>
</feature>
<sequence length="1580" mass="177328">MEDHYEIDSGEELLVRGHVTNFDNTGTKGLITRTGSDDLAAWFHRSAVFINGKKLEEEETLWDVLTVGSPIRAVIRSTKPSYIKNSEVFYRAIVAWVGSLPLLPELTPNCSLTRAVDDYHLQKDDLVVNHNGGVVHWANRNEGIIRIFGVNVSHIIFSYSIVFIGGNRLQYCDALHHLMVYFSKCEVKARRIDPVNVYGMCVSWEAIKVSFSTPQQPLELPLEDEILPNVNKQEKEQGTNEIMHSYFTGRVKSWGDNKMYFGSGEHTAAIEVSSVYIHGRKLSSIKQLGDALQKNSKGNFDGLIFHSFVYLSKNECIGQVNDDTVKWEASYAWQGEIPNELKQIVKNYAVIPMSAQVLKIKQNSISPLKNKTSLHPSKTNGYSFRSTIEDKLTQLPIHGKHGTISGFILISDDSHALLTSFDTIVLFPKDHFYVNGEKFRNSDSLKDYFKGKKIPIRAHTVPLRETRVIFGCRVATLGVCVWIGKEPDLSRREWNKAYSVNPSTFGEVDILSSNVKFSYLIGTISALDHFSAVLDCNTGFGNVNVAFWSSCFYLYGTRFYSDHTLLDKSGILKSSTWCLLAYPIVPVSVLNKRITHIGVAVWHYQNQYQMQEEFINVMAEVPSPLNYNVLAKDRNFDSIIISEKYIEGRIVDTFEKFGIIQSKSIPFGSTYAIFWKQNIFVDGTPVPAHVSIRDISLNKPCFFTFVNVALQKINDYLVSVEAAMVWIGKKPVLSNNNHKLNSPSKKSLQKAFEDFHIEIKGSNNSCKENVISKANYDNLEDENIKSADKIRNTNGNHVVAVVAKHGQVDGNLLMANATQALITSYEDIVFFSHLNFFVNGERFPKEKSVYEYLKGKKIEISAFVVPMETPKIVFNCRVASQAIAAWIGEEPDELMSLKIEYHQGMLPEGEPEDCPRNENEDDVVFSYMTGNVEFLSVSAGVLHCNTEFGLVKVAFWNKTLYLYGSKLHGSTSLLENSAVLESSTWSILAYPITERVFLGDTVTHCAAAVWHYNNQYQILRDILQITSSKARDIRLETQGADVAANTDTKKLISRHMAGWCVKASKDFGIIQCGSHLTLKKINIYFHRSNFWLDGKQVSSHIPIYNVHNLQSRQCNVNATPVPSKEFEEFDITMEASIVWIGKKPLHLLEQNVEEESSEPKYEKTYHPKENPKAHHSYKGKHVTGKLLSVQKDFGVGVWKSVERGGYLFFKFNSKDIFVDGHTILGKSLNFNDCFNRICNFYVIPCESIEFCGYACQLIATCGWMGTKPIFIPVPGKQQAARITLPKPQETFNEACQANTSDNNSNDVTYAYNINAPRPVNDLRGLPSSSNATVPKVFNALADVTAPKVLMGPDIKASIQKDFSDYSRNQGTSTTSITENILSLGITTYNTPAANHRGLQHGDDINSVISPIIINSKVAVTSVSNLQTKQGSPKSLYVKSNKASPKIQTPKQGMEKSTGTNIWGDEKKTTICRGEVVEIHSKIGRLKGEDGNLHYFNASNIFLHGVSLKEVELWHVLMQGQQVEYILSEASLGPVKVECAWIGSQTVDDIQRAGIFIYEWCLNNMVPDGAKEILIHQLQAS</sequence>
<accession>A0AAV2RY18</accession>
<gene>
    <name evidence="2" type="ORF">MNOR_LOCUS29956</name>
</gene>
<protein>
    <submittedName>
        <fullName evidence="2">Uncharacterized protein</fullName>
    </submittedName>
</protein>
<dbReference type="EMBL" id="CAXKWB010035678">
    <property type="protein sequence ID" value="CAL4146960.1"/>
    <property type="molecule type" value="Genomic_DNA"/>
</dbReference>
<comment type="caution">
    <text evidence="2">The sequence shown here is derived from an EMBL/GenBank/DDBJ whole genome shotgun (WGS) entry which is preliminary data.</text>
</comment>
<reference evidence="2 3" key="1">
    <citation type="submission" date="2024-05" db="EMBL/GenBank/DDBJ databases">
        <authorList>
            <person name="Wallberg A."/>
        </authorList>
    </citation>
    <scope>NUCLEOTIDE SEQUENCE [LARGE SCALE GENOMIC DNA]</scope>
</reference>